<reference evidence="1" key="2">
    <citation type="submission" date="2021-08" db="EMBL/GenBank/DDBJ databases">
        <authorList>
            <person name="Tani A."/>
            <person name="Ola A."/>
            <person name="Ogura Y."/>
            <person name="Katsura K."/>
            <person name="Hayashi T."/>
        </authorList>
    </citation>
    <scope>NUCLEOTIDE SEQUENCE</scope>
    <source>
        <strain evidence="1">DSM 14458</strain>
    </source>
</reference>
<name>A0ABQ4UQR6_9HYPH</name>
<dbReference type="EMBL" id="BPRE01000002">
    <property type="protein sequence ID" value="GJE74496.1"/>
    <property type="molecule type" value="Genomic_DNA"/>
</dbReference>
<organism evidence="1 2">
    <name type="scientific">Methylorubrum suomiense</name>
    <dbReference type="NCBI Taxonomy" id="144191"/>
    <lineage>
        <taxon>Bacteria</taxon>
        <taxon>Pseudomonadati</taxon>
        <taxon>Pseudomonadota</taxon>
        <taxon>Alphaproteobacteria</taxon>
        <taxon>Hyphomicrobiales</taxon>
        <taxon>Methylobacteriaceae</taxon>
        <taxon>Methylorubrum</taxon>
    </lineage>
</organism>
<evidence type="ECO:0000313" key="2">
    <source>
        <dbReference type="Proteomes" id="UP001055093"/>
    </source>
</evidence>
<comment type="caution">
    <text evidence="1">The sequence shown here is derived from an EMBL/GenBank/DDBJ whole genome shotgun (WGS) entry which is preliminary data.</text>
</comment>
<proteinExistence type="predicted"/>
<gene>
    <name evidence="1" type="ORF">BGCPKDLD_1067</name>
</gene>
<keyword evidence="2" id="KW-1185">Reference proteome</keyword>
<evidence type="ECO:0000313" key="1">
    <source>
        <dbReference type="EMBL" id="GJE74496.1"/>
    </source>
</evidence>
<protein>
    <submittedName>
        <fullName evidence="1">Uncharacterized protein</fullName>
    </submittedName>
</protein>
<accession>A0ABQ4UQR6</accession>
<reference evidence="1" key="1">
    <citation type="journal article" date="2021" name="Front. Microbiol.">
        <title>Comprehensive Comparative Genomics and Phenotyping of Methylobacterium Species.</title>
        <authorList>
            <person name="Alessa O."/>
            <person name="Ogura Y."/>
            <person name="Fujitani Y."/>
            <person name="Takami H."/>
            <person name="Hayashi T."/>
            <person name="Sahin N."/>
            <person name="Tani A."/>
        </authorList>
    </citation>
    <scope>NUCLEOTIDE SEQUENCE</scope>
    <source>
        <strain evidence="1">DSM 14458</strain>
    </source>
</reference>
<sequence length="97" mass="9972">MIVPGEFETSFAKITRAIRDLAQGSSNAIGEATLAAASTTQVLDPRCGPNSLVLLSPLDAGAALAGIHVLSTGRGSFTLGHAAGAEGRRVRFEVRKP</sequence>
<dbReference type="Proteomes" id="UP001055093">
    <property type="component" value="Unassembled WGS sequence"/>
</dbReference>
<dbReference type="RefSeq" id="WP_137829139.1">
    <property type="nucleotide sequence ID" value="NZ_BPRE01000002.1"/>
</dbReference>